<sequence>MKTETIAQASEKTDKGKRVKVQIYTPTHICAGYVYCPGQRRLLDVLNGVLAGELRVSDEFLPVSEAEMRSPDGTEATVQSVHINKANILFVKEIEDGQSRGLGGRVGHKPYPYVEKLAVGVKLYMPSYTLTGQMQCTKGQGVSDVLNSEMRFLPMTNVEICPSAGGSKSGVSFIAVNKGQIISLEELGFEL</sequence>
<accession>X1F1X1</accession>
<dbReference type="Pfam" id="PF20660">
    <property type="entry name" value="DUF6812"/>
    <property type="match status" value="1"/>
</dbReference>
<evidence type="ECO:0000313" key="1">
    <source>
        <dbReference type="EMBL" id="GAH38922.1"/>
    </source>
</evidence>
<gene>
    <name evidence="1" type="ORF">S03H2_13662</name>
</gene>
<name>X1F1X1_9ZZZZ</name>
<reference evidence="1" key="1">
    <citation type="journal article" date="2014" name="Front. Microbiol.">
        <title>High frequency of phylogenetically diverse reductive dehalogenase-homologous genes in deep subseafloor sedimentary metagenomes.</title>
        <authorList>
            <person name="Kawai M."/>
            <person name="Futagami T."/>
            <person name="Toyoda A."/>
            <person name="Takaki Y."/>
            <person name="Nishi S."/>
            <person name="Hori S."/>
            <person name="Arai W."/>
            <person name="Tsubouchi T."/>
            <person name="Morono Y."/>
            <person name="Uchiyama I."/>
            <person name="Ito T."/>
            <person name="Fujiyama A."/>
            <person name="Inagaki F."/>
            <person name="Takami H."/>
        </authorList>
    </citation>
    <scope>NUCLEOTIDE SEQUENCE</scope>
    <source>
        <strain evidence="1">Expedition CK06-06</strain>
    </source>
</reference>
<organism evidence="1">
    <name type="scientific">marine sediment metagenome</name>
    <dbReference type="NCBI Taxonomy" id="412755"/>
    <lineage>
        <taxon>unclassified sequences</taxon>
        <taxon>metagenomes</taxon>
        <taxon>ecological metagenomes</taxon>
    </lineage>
</organism>
<proteinExistence type="predicted"/>
<dbReference type="EMBL" id="BARU01006933">
    <property type="protein sequence ID" value="GAH38922.1"/>
    <property type="molecule type" value="Genomic_DNA"/>
</dbReference>
<comment type="caution">
    <text evidence="1">The sequence shown here is derived from an EMBL/GenBank/DDBJ whole genome shotgun (WGS) entry which is preliminary data.</text>
</comment>
<dbReference type="InterPro" id="IPR049210">
    <property type="entry name" value="DUF6812"/>
</dbReference>
<dbReference type="AlphaFoldDB" id="X1F1X1"/>
<protein>
    <submittedName>
        <fullName evidence="1">Uncharacterized protein</fullName>
    </submittedName>
</protein>